<dbReference type="GO" id="GO:0016887">
    <property type="term" value="F:ATP hydrolysis activity"/>
    <property type="evidence" value="ECO:0007669"/>
    <property type="project" value="InterPro"/>
</dbReference>
<evidence type="ECO:0000259" key="3">
    <source>
        <dbReference type="Pfam" id="PF22942"/>
    </source>
</evidence>
<gene>
    <name evidence="4" type="ORF">TARUN_5398</name>
</gene>
<accession>A0A395NL49</accession>
<dbReference type="STRING" id="490622.A0A395NL49"/>
<dbReference type="GO" id="GO:0005524">
    <property type="term" value="F:ATP binding"/>
    <property type="evidence" value="ECO:0007669"/>
    <property type="project" value="InterPro"/>
</dbReference>
<organism evidence="4 5">
    <name type="scientific">Trichoderma arundinaceum</name>
    <dbReference type="NCBI Taxonomy" id="490622"/>
    <lineage>
        <taxon>Eukaryota</taxon>
        <taxon>Fungi</taxon>
        <taxon>Dikarya</taxon>
        <taxon>Ascomycota</taxon>
        <taxon>Pezizomycotina</taxon>
        <taxon>Sordariomycetes</taxon>
        <taxon>Hypocreomycetidae</taxon>
        <taxon>Hypocreales</taxon>
        <taxon>Hypocreaceae</taxon>
        <taxon>Trichoderma</taxon>
    </lineage>
</organism>
<evidence type="ECO:0000313" key="4">
    <source>
        <dbReference type="EMBL" id="RFU76812.1"/>
    </source>
</evidence>
<comment type="caution">
    <text evidence="4">The sequence shown here is derived from an EMBL/GenBank/DDBJ whole genome shotgun (WGS) entry which is preliminary data.</text>
</comment>
<keyword evidence="5" id="KW-1185">Reference proteome</keyword>
<name>A0A395NL49_TRIAR</name>
<feature type="compositionally biased region" description="Basic residues" evidence="1">
    <location>
        <begin position="825"/>
        <end position="835"/>
    </location>
</feature>
<dbReference type="Pfam" id="PF00004">
    <property type="entry name" value="AAA"/>
    <property type="match status" value="1"/>
</dbReference>
<feature type="domain" description="DUF7025" evidence="3">
    <location>
        <begin position="397"/>
        <end position="494"/>
    </location>
</feature>
<feature type="region of interest" description="Disordered" evidence="1">
    <location>
        <begin position="1"/>
        <end position="27"/>
    </location>
</feature>
<dbReference type="Pfam" id="PF22942">
    <property type="entry name" value="DUF7025"/>
    <property type="match status" value="1"/>
</dbReference>
<proteinExistence type="predicted"/>
<feature type="compositionally biased region" description="Polar residues" evidence="1">
    <location>
        <begin position="15"/>
        <end position="27"/>
    </location>
</feature>
<feature type="compositionally biased region" description="Polar residues" evidence="1">
    <location>
        <begin position="121"/>
        <end position="130"/>
    </location>
</feature>
<feature type="region of interest" description="Disordered" evidence="1">
    <location>
        <begin position="186"/>
        <end position="221"/>
    </location>
</feature>
<dbReference type="InterPro" id="IPR027417">
    <property type="entry name" value="P-loop_NTPase"/>
</dbReference>
<feature type="compositionally biased region" description="Low complexity" evidence="1">
    <location>
        <begin position="96"/>
        <end position="110"/>
    </location>
</feature>
<dbReference type="AlphaFoldDB" id="A0A395NL49"/>
<sequence>MDQESELIAKDIDVTSPTPEGNVQFQDKSSVGIVGVKHDIKFTYDTSEDSDVPSAQPPKTRSLATKKSERKHTRHARATKVQSRARKQKKQKSITQPGSSSQPRGSSPDSKCPALGISDGGFTTDSQSTSEIPSLKKLLELLKAAYRLLSDFLMERSLSPGSSISQDDFLQDFKSQASLAASAVPISSNPYSGREDSYLQPRNHCSQPLHSPSRPSQPSNTTIVRARPVAFPEASASGALSVPPNLSSPALILRPDVTGRNQSVPIENVRCSPKFRRIDRIWDTSSQTFRFHECAMRPGCEIATPADDCIFIVRRCFAYNGALVDTFVELTNGLFKECVQEVMKQTIGVSLGKQAPMILPRDLFLWNTIRAKRSYLRLLIDYLEDDFSETEKNLCMMLEMGIITFDLLWALLKPNTLMYSPTYRNHDIPNASMLVNSTLGHNPFSDNGEYYLWTKYIDFDGNTLVYKTLRREIPYFTGAVKVSSLPFYPLQYHEDEEGTRDLLINRGAKFMSLKGVHCKAFSGAVFSLRSCGKDAATVADMEQCRIMIDPAAFRIAHPGPPAPKKLSPVRMFDVGSGSNDIQLQGLIDKLSAQTSEGVPVTWETHLSKEAGEKTKHNLFMICSPLIVGYSIARLDWFQFDVSGIGDVEWNDEAWCSLVLDQDTKEVIRSSVASHVSHMGHSLDSVVPTTRRRLTILLQGPPGIEKTQTVEALGDHLRRAVITMSARDLGSDFASKVFTFKQLLAICGLWGAIAVIDEADALLGKGSKHGAEHNAISQALESFQGIIFLTSSSVQSIDKAYKTRIDLTIKYGKTKEPEEPSSGRSLTRRRRFADGR</sequence>
<dbReference type="Proteomes" id="UP000266272">
    <property type="component" value="Unassembled WGS sequence"/>
</dbReference>
<evidence type="ECO:0000313" key="5">
    <source>
        <dbReference type="Proteomes" id="UP000266272"/>
    </source>
</evidence>
<feature type="compositionally biased region" description="Polar residues" evidence="1">
    <location>
        <begin position="203"/>
        <end position="221"/>
    </location>
</feature>
<dbReference type="EMBL" id="PXOA01000324">
    <property type="protein sequence ID" value="RFU76812.1"/>
    <property type="molecule type" value="Genomic_DNA"/>
</dbReference>
<feature type="compositionally biased region" description="Basic residues" evidence="1">
    <location>
        <begin position="68"/>
        <end position="92"/>
    </location>
</feature>
<dbReference type="PANTHER" id="PTHR46411:SF1">
    <property type="entry name" value="FAMILY ATPASE, PUTATIVE (AFU_ORTHOLOGUE AFUA_7G05752)-RELATED"/>
    <property type="match status" value="1"/>
</dbReference>
<reference evidence="4 5" key="1">
    <citation type="journal article" date="2018" name="PLoS Pathog.">
        <title>Evolution of structural diversity of trichothecenes, a family of toxins produced by plant pathogenic and entomopathogenic fungi.</title>
        <authorList>
            <person name="Proctor R.H."/>
            <person name="McCormick S.P."/>
            <person name="Kim H.S."/>
            <person name="Cardoza R.E."/>
            <person name="Stanley A.M."/>
            <person name="Lindo L."/>
            <person name="Kelly A."/>
            <person name="Brown D.W."/>
            <person name="Lee T."/>
            <person name="Vaughan M.M."/>
            <person name="Alexander N.J."/>
            <person name="Busman M."/>
            <person name="Gutierrez S."/>
        </authorList>
    </citation>
    <scope>NUCLEOTIDE SEQUENCE [LARGE SCALE GENOMIC DNA]</scope>
    <source>
        <strain evidence="4 5">IBT 40837</strain>
    </source>
</reference>
<dbReference type="OrthoDB" id="10042665at2759"/>
<dbReference type="Gene3D" id="3.40.50.300">
    <property type="entry name" value="P-loop containing nucleotide triphosphate hydrolases"/>
    <property type="match status" value="1"/>
</dbReference>
<feature type="region of interest" description="Disordered" evidence="1">
    <location>
        <begin position="813"/>
        <end position="835"/>
    </location>
</feature>
<dbReference type="PANTHER" id="PTHR46411">
    <property type="entry name" value="FAMILY ATPASE, PUTATIVE-RELATED"/>
    <property type="match status" value="1"/>
</dbReference>
<feature type="domain" description="ATPase AAA-type core" evidence="2">
    <location>
        <begin position="695"/>
        <end position="809"/>
    </location>
</feature>
<dbReference type="InterPro" id="IPR054289">
    <property type="entry name" value="DUF7025"/>
</dbReference>
<dbReference type="InterPro" id="IPR003959">
    <property type="entry name" value="ATPase_AAA_core"/>
</dbReference>
<evidence type="ECO:0000259" key="2">
    <source>
        <dbReference type="Pfam" id="PF00004"/>
    </source>
</evidence>
<dbReference type="SUPFAM" id="SSF52540">
    <property type="entry name" value="P-loop containing nucleoside triphosphate hydrolases"/>
    <property type="match status" value="1"/>
</dbReference>
<protein>
    <submittedName>
        <fullName evidence="4">Aaa family atpase</fullName>
    </submittedName>
</protein>
<evidence type="ECO:0000256" key="1">
    <source>
        <dbReference type="SAM" id="MobiDB-lite"/>
    </source>
</evidence>
<feature type="region of interest" description="Disordered" evidence="1">
    <location>
        <begin position="44"/>
        <end position="130"/>
    </location>
</feature>